<dbReference type="AlphaFoldDB" id="A0AAV5G112"/>
<accession>A0AAV5G112</accession>
<organism evidence="2 3">
    <name type="scientific">Eleusine coracana subsp. coracana</name>
    <dbReference type="NCBI Taxonomy" id="191504"/>
    <lineage>
        <taxon>Eukaryota</taxon>
        <taxon>Viridiplantae</taxon>
        <taxon>Streptophyta</taxon>
        <taxon>Embryophyta</taxon>
        <taxon>Tracheophyta</taxon>
        <taxon>Spermatophyta</taxon>
        <taxon>Magnoliopsida</taxon>
        <taxon>Liliopsida</taxon>
        <taxon>Poales</taxon>
        <taxon>Poaceae</taxon>
        <taxon>PACMAD clade</taxon>
        <taxon>Chloridoideae</taxon>
        <taxon>Cynodonteae</taxon>
        <taxon>Eleusininae</taxon>
        <taxon>Eleusine</taxon>
    </lineage>
</organism>
<evidence type="ECO:0000256" key="1">
    <source>
        <dbReference type="SAM" id="MobiDB-lite"/>
    </source>
</evidence>
<reference evidence="2" key="1">
    <citation type="journal article" date="2018" name="DNA Res.">
        <title>Multiple hybrid de novo genome assembly of finger millet, an orphan allotetraploid crop.</title>
        <authorList>
            <person name="Hatakeyama M."/>
            <person name="Aluri S."/>
            <person name="Balachadran M.T."/>
            <person name="Sivarajan S.R."/>
            <person name="Patrignani A."/>
            <person name="Gruter S."/>
            <person name="Poveda L."/>
            <person name="Shimizu-Inatsugi R."/>
            <person name="Baeten J."/>
            <person name="Francoijs K.J."/>
            <person name="Nataraja K.N."/>
            <person name="Reddy Y.A.N."/>
            <person name="Phadnis S."/>
            <person name="Ravikumar R.L."/>
            <person name="Schlapbach R."/>
            <person name="Sreeman S.M."/>
            <person name="Shimizu K.K."/>
        </authorList>
    </citation>
    <scope>NUCLEOTIDE SEQUENCE</scope>
</reference>
<evidence type="ECO:0000313" key="3">
    <source>
        <dbReference type="Proteomes" id="UP001054889"/>
    </source>
</evidence>
<sequence length="90" mass="10311">MAKPAEQPPSDMEVDAAQEEKQPVRFSINVLELMREAQMQHGLRQSDYTRYRFVISTAFPPDSVRSLPRSARLVPLSSSTPFRYLPLSQM</sequence>
<proteinExistence type="predicted"/>
<name>A0AAV5G112_ELECO</name>
<keyword evidence="3" id="KW-1185">Reference proteome</keyword>
<gene>
    <name evidence="2" type="primary">gb29316</name>
    <name evidence="2" type="ORF">PR202_gb29316</name>
</gene>
<comment type="caution">
    <text evidence="2">The sequence shown here is derived from an EMBL/GenBank/DDBJ whole genome shotgun (WGS) entry which is preliminary data.</text>
</comment>
<dbReference type="InterPro" id="IPR038253">
    <property type="entry name" value="SRP68_N_sf"/>
</dbReference>
<reference evidence="2" key="2">
    <citation type="submission" date="2021-12" db="EMBL/GenBank/DDBJ databases">
        <title>Resequencing data analysis of finger millet.</title>
        <authorList>
            <person name="Hatakeyama M."/>
            <person name="Aluri S."/>
            <person name="Balachadran M.T."/>
            <person name="Sivarajan S.R."/>
            <person name="Poveda L."/>
            <person name="Shimizu-Inatsugi R."/>
            <person name="Schlapbach R."/>
            <person name="Sreeman S.M."/>
            <person name="Shimizu K.K."/>
        </authorList>
    </citation>
    <scope>NUCLEOTIDE SEQUENCE</scope>
</reference>
<protein>
    <submittedName>
        <fullName evidence="2">Uncharacterized protein</fullName>
    </submittedName>
</protein>
<dbReference type="Gene3D" id="1.10.3450.40">
    <property type="entry name" value="Signal recognition particle, SRP68 subunit, RNA-binding domain"/>
    <property type="match status" value="1"/>
</dbReference>
<feature type="region of interest" description="Disordered" evidence="1">
    <location>
        <begin position="1"/>
        <end position="21"/>
    </location>
</feature>
<dbReference type="GO" id="GO:0003723">
    <property type="term" value="F:RNA binding"/>
    <property type="evidence" value="ECO:0007669"/>
    <property type="project" value="InterPro"/>
</dbReference>
<dbReference type="EMBL" id="BQKI01000104">
    <property type="protein sequence ID" value="GJN40141.1"/>
    <property type="molecule type" value="Genomic_DNA"/>
</dbReference>
<dbReference type="Proteomes" id="UP001054889">
    <property type="component" value="Unassembled WGS sequence"/>
</dbReference>
<evidence type="ECO:0000313" key="2">
    <source>
        <dbReference type="EMBL" id="GJN40141.1"/>
    </source>
</evidence>